<gene>
    <name evidence="2" type="ORF">K458DRAFT_300965</name>
</gene>
<proteinExistence type="predicted"/>
<dbReference type="OrthoDB" id="5428321at2759"/>
<accession>A0A6G1J3C4</accession>
<dbReference type="EMBL" id="MU005579">
    <property type="protein sequence ID" value="KAF2685017.1"/>
    <property type="molecule type" value="Genomic_DNA"/>
</dbReference>
<feature type="non-terminal residue" evidence="2">
    <location>
        <position position="1"/>
    </location>
</feature>
<evidence type="ECO:0000256" key="1">
    <source>
        <dbReference type="SAM" id="Coils"/>
    </source>
</evidence>
<keyword evidence="1" id="KW-0175">Coiled coil</keyword>
<evidence type="ECO:0000313" key="2">
    <source>
        <dbReference type="EMBL" id="KAF2685017.1"/>
    </source>
</evidence>
<dbReference type="Proteomes" id="UP000799291">
    <property type="component" value="Unassembled WGS sequence"/>
</dbReference>
<protein>
    <submittedName>
        <fullName evidence="2">Uncharacterized protein</fullName>
    </submittedName>
</protein>
<evidence type="ECO:0000313" key="3">
    <source>
        <dbReference type="Proteomes" id="UP000799291"/>
    </source>
</evidence>
<name>A0A6G1J3C4_9PLEO</name>
<keyword evidence="3" id="KW-1185">Reference proteome</keyword>
<sequence>QSMAPIRVSNLERREWRTKCREELSTHIQTRLGIIVEPAQVRLLLSPDNPYAWRFLPEKKHLFSKNISDHSINAYKELYNGVGKTFEAIPAKQGNSTNSLDVSFSALIDQLQGENALLSHAIEEMRTRLLVELERRQQAEKELERLKEVNRRLQEESEANSSVAIRLKGVFDA</sequence>
<organism evidence="2 3">
    <name type="scientific">Lentithecium fluviatile CBS 122367</name>
    <dbReference type="NCBI Taxonomy" id="1168545"/>
    <lineage>
        <taxon>Eukaryota</taxon>
        <taxon>Fungi</taxon>
        <taxon>Dikarya</taxon>
        <taxon>Ascomycota</taxon>
        <taxon>Pezizomycotina</taxon>
        <taxon>Dothideomycetes</taxon>
        <taxon>Pleosporomycetidae</taxon>
        <taxon>Pleosporales</taxon>
        <taxon>Massarineae</taxon>
        <taxon>Lentitheciaceae</taxon>
        <taxon>Lentithecium</taxon>
    </lineage>
</organism>
<reference evidence="2" key="1">
    <citation type="journal article" date="2020" name="Stud. Mycol.">
        <title>101 Dothideomycetes genomes: a test case for predicting lifestyles and emergence of pathogens.</title>
        <authorList>
            <person name="Haridas S."/>
            <person name="Albert R."/>
            <person name="Binder M."/>
            <person name="Bloem J."/>
            <person name="Labutti K."/>
            <person name="Salamov A."/>
            <person name="Andreopoulos B."/>
            <person name="Baker S."/>
            <person name="Barry K."/>
            <person name="Bills G."/>
            <person name="Bluhm B."/>
            <person name="Cannon C."/>
            <person name="Castanera R."/>
            <person name="Culley D."/>
            <person name="Daum C."/>
            <person name="Ezra D."/>
            <person name="Gonzalez J."/>
            <person name="Henrissat B."/>
            <person name="Kuo A."/>
            <person name="Liang C."/>
            <person name="Lipzen A."/>
            <person name="Lutzoni F."/>
            <person name="Magnuson J."/>
            <person name="Mondo S."/>
            <person name="Nolan M."/>
            <person name="Ohm R."/>
            <person name="Pangilinan J."/>
            <person name="Park H.-J."/>
            <person name="Ramirez L."/>
            <person name="Alfaro M."/>
            <person name="Sun H."/>
            <person name="Tritt A."/>
            <person name="Yoshinaga Y."/>
            <person name="Zwiers L.-H."/>
            <person name="Turgeon B."/>
            <person name="Goodwin S."/>
            <person name="Spatafora J."/>
            <person name="Crous P."/>
            <person name="Grigoriev I."/>
        </authorList>
    </citation>
    <scope>NUCLEOTIDE SEQUENCE</scope>
    <source>
        <strain evidence="2">CBS 122367</strain>
    </source>
</reference>
<feature type="coiled-coil region" evidence="1">
    <location>
        <begin position="108"/>
        <end position="159"/>
    </location>
</feature>
<dbReference type="AlphaFoldDB" id="A0A6G1J3C4"/>